<protein>
    <submittedName>
        <fullName evidence="1">Uncharacterized protein</fullName>
    </submittedName>
</protein>
<proteinExistence type="predicted"/>
<accession>A0ABQ0DJR8</accession>
<name>A0ABQ0DJR8_9EUKA</name>
<reference evidence="1 2" key="1">
    <citation type="journal article" date="2019" name="PLoS Negl. Trop. Dis.">
        <title>Whole genome sequencing of Entamoeba nuttalli reveals mammalian host-related molecular signatures and a novel octapeptide-repeat surface protein.</title>
        <authorList>
            <person name="Tanaka M."/>
            <person name="Makiuchi T."/>
            <person name="Komiyama T."/>
            <person name="Shiina T."/>
            <person name="Osaki K."/>
            <person name="Tachibana H."/>
        </authorList>
    </citation>
    <scope>NUCLEOTIDE SEQUENCE [LARGE SCALE GENOMIC DNA]</scope>
    <source>
        <strain evidence="1 2">P19-061405</strain>
    </source>
</reference>
<dbReference type="Proteomes" id="UP001628156">
    <property type="component" value="Unassembled WGS sequence"/>
</dbReference>
<evidence type="ECO:0000313" key="1">
    <source>
        <dbReference type="EMBL" id="GAB1223110.1"/>
    </source>
</evidence>
<comment type="caution">
    <text evidence="1">The sequence shown here is derived from an EMBL/GenBank/DDBJ whole genome shotgun (WGS) entry which is preliminary data.</text>
</comment>
<organism evidence="1 2">
    <name type="scientific">Entamoeba nuttalli</name>
    <dbReference type="NCBI Taxonomy" id="412467"/>
    <lineage>
        <taxon>Eukaryota</taxon>
        <taxon>Amoebozoa</taxon>
        <taxon>Evosea</taxon>
        <taxon>Archamoebae</taxon>
        <taxon>Mastigamoebida</taxon>
        <taxon>Entamoebidae</taxon>
        <taxon>Entamoeba</taxon>
    </lineage>
</organism>
<gene>
    <name evidence="1" type="ORF">ENUP19_0130G0038</name>
</gene>
<sequence length="99" mass="11487">MEKAKGALPSLQLFLDLSVIKPVTKPNLPDSFRLKKHVLSRRNLKKYDVDKSLNLKDMNTIARIWIDSIPITEKPQKSYSVSSQQIEIPIDYRPHDKEE</sequence>
<keyword evidence="2" id="KW-1185">Reference proteome</keyword>
<dbReference type="EMBL" id="BAAFRS010000130">
    <property type="protein sequence ID" value="GAB1223110.1"/>
    <property type="molecule type" value="Genomic_DNA"/>
</dbReference>
<evidence type="ECO:0000313" key="2">
    <source>
        <dbReference type="Proteomes" id="UP001628156"/>
    </source>
</evidence>